<dbReference type="EMBL" id="MU825950">
    <property type="protein sequence ID" value="KAJ7381996.1"/>
    <property type="molecule type" value="Genomic_DNA"/>
</dbReference>
<accession>A0A9W9ZI77</accession>
<keyword evidence="2" id="KW-0472">Membrane</keyword>
<dbReference type="InterPro" id="IPR045687">
    <property type="entry name" value="PIGG/GPI7_C"/>
</dbReference>
<dbReference type="PANTHER" id="PTHR23072:SF0">
    <property type="entry name" value="GPI ETHANOLAMINE PHOSPHATE TRANSFERASE 2"/>
    <property type="match status" value="1"/>
</dbReference>
<feature type="transmembrane region" description="Helical" evidence="2">
    <location>
        <begin position="414"/>
        <end position="435"/>
    </location>
</feature>
<dbReference type="Proteomes" id="UP001163046">
    <property type="component" value="Unassembled WGS sequence"/>
</dbReference>
<sequence>MQSESSEDQQTRKYRNEKPLNHSNEFRNAKYHKDHENFTSSGINVDGLSSTKQHGLAGTENTISYQDLPRPVSARAGSEDKNTEKWEAIQVTRQKGVLTNLLIVLVLLGLGRLSRGWNQTGIKWADIPDIGDWLVKPENRAVLSTCYVISLLVITGFRYNRQNILTSLLFIIGAANAYIYRTVTGSLQLPWIPNEPITKGIRAARVTYCCVATMAVWNMILLYRTKRNCEKRRTFQEYICEVCGSLEGLLSAMLLLEMLLQRPHNVTLLAVFVVQEHLLSKIFWNSQVKTWLVILSSLWMGHAMYFSLGNSNSLASVDISAGYVGLEDFVPSVVGSLTYVATYCGPILWMIAAVLSIVRNARDMNRLWNSFHQACYVITLCQALILCVYCTLVFGQRYHLFVWSVFSPKLLYEAFKTILLSLCVVLVLCLARFVVRTKGFDAEKSE</sequence>
<keyword evidence="2" id="KW-0812">Transmembrane</keyword>
<dbReference type="OrthoDB" id="272139at2759"/>
<feature type="transmembrane region" description="Helical" evidence="2">
    <location>
        <begin position="203"/>
        <end position="223"/>
    </location>
</feature>
<feature type="transmembrane region" description="Helical" evidence="2">
    <location>
        <begin position="141"/>
        <end position="157"/>
    </location>
</feature>
<feature type="transmembrane region" description="Helical" evidence="2">
    <location>
        <begin position="337"/>
        <end position="358"/>
    </location>
</feature>
<feature type="region of interest" description="Disordered" evidence="1">
    <location>
        <begin position="1"/>
        <end position="54"/>
    </location>
</feature>
<dbReference type="AlphaFoldDB" id="A0A9W9ZI77"/>
<keyword evidence="5" id="KW-1185">Reference proteome</keyword>
<gene>
    <name evidence="4" type="ORF">OS493_037821</name>
</gene>
<feature type="transmembrane region" description="Helical" evidence="2">
    <location>
        <begin position="291"/>
        <end position="308"/>
    </location>
</feature>
<feature type="transmembrane region" description="Helical" evidence="2">
    <location>
        <begin position="97"/>
        <end position="114"/>
    </location>
</feature>
<feature type="domain" description="GPI ethanolamine phosphate transferase 2 C-terminal" evidence="3">
    <location>
        <begin position="94"/>
        <end position="429"/>
    </location>
</feature>
<dbReference type="GO" id="GO:0006506">
    <property type="term" value="P:GPI anchor biosynthetic process"/>
    <property type="evidence" value="ECO:0007669"/>
    <property type="project" value="InterPro"/>
</dbReference>
<feature type="transmembrane region" description="Helical" evidence="2">
    <location>
        <begin position="164"/>
        <end position="183"/>
    </location>
</feature>
<proteinExistence type="predicted"/>
<dbReference type="GO" id="GO:0005789">
    <property type="term" value="C:endoplasmic reticulum membrane"/>
    <property type="evidence" value="ECO:0007669"/>
    <property type="project" value="TreeGrafter"/>
</dbReference>
<reference evidence="4" key="1">
    <citation type="submission" date="2023-01" db="EMBL/GenBank/DDBJ databases">
        <title>Genome assembly of the deep-sea coral Lophelia pertusa.</title>
        <authorList>
            <person name="Herrera S."/>
            <person name="Cordes E."/>
        </authorList>
    </citation>
    <scope>NUCLEOTIDE SEQUENCE</scope>
    <source>
        <strain evidence="4">USNM1676648</strain>
        <tissue evidence="4">Polyp</tissue>
    </source>
</reference>
<organism evidence="4 5">
    <name type="scientific">Desmophyllum pertusum</name>
    <dbReference type="NCBI Taxonomy" id="174260"/>
    <lineage>
        <taxon>Eukaryota</taxon>
        <taxon>Metazoa</taxon>
        <taxon>Cnidaria</taxon>
        <taxon>Anthozoa</taxon>
        <taxon>Hexacorallia</taxon>
        <taxon>Scleractinia</taxon>
        <taxon>Caryophylliina</taxon>
        <taxon>Caryophylliidae</taxon>
        <taxon>Desmophyllum</taxon>
    </lineage>
</organism>
<dbReference type="Pfam" id="PF19316">
    <property type="entry name" value="PIGO_PIGG"/>
    <property type="match status" value="1"/>
</dbReference>
<dbReference type="GO" id="GO:0051267">
    <property type="term" value="F:CP2 mannose-ethanolamine phosphotransferase activity"/>
    <property type="evidence" value="ECO:0007669"/>
    <property type="project" value="TreeGrafter"/>
</dbReference>
<name>A0A9W9ZI77_9CNID</name>
<feature type="transmembrane region" description="Helical" evidence="2">
    <location>
        <begin position="370"/>
        <end position="394"/>
    </location>
</feature>
<dbReference type="PANTHER" id="PTHR23072">
    <property type="entry name" value="PHOSPHATIDYLINOSITOL GLYCAN-RELATED"/>
    <property type="match status" value="1"/>
</dbReference>
<evidence type="ECO:0000256" key="1">
    <source>
        <dbReference type="SAM" id="MobiDB-lite"/>
    </source>
</evidence>
<feature type="compositionally biased region" description="Polar residues" evidence="1">
    <location>
        <begin position="38"/>
        <end position="54"/>
    </location>
</feature>
<comment type="caution">
    <text evidence="4">The sequence shown here is derived from an EMBL/GenBank/DDBJ whole genome shotgun (WGS) entry which is preliminary data.</text>
</comment>
<protein>
    <recommendedName>
        <fullName evidence="3">GPI ethanolamine phosphate transferase 2 C-terminal domain-containing protein</fullName>
    </recommendedName>
</protein>
<feature type="compositionally biased region" description="Basic and acidic residues" evidence="1">
    <location>
        <begin position="9"/>
        <end position="37"/>
    </location>
</feature>
<evidence type="ECO:0000313" key="5">
    <source>
        <dbReference type="Proteomes" id="UP001163046"/>
    </source>
</evidence>
<dbReference type="InterPro" id="IPR039527">
    <property type="entry name" value="PIGG/GPI7"/>
</dbReference>
<keyword evidence="2" id="KW-1133">Transmembrane helix</keyword>
<evidence type="ECO:0000259" key="3">
    <source>
        <dbReference type="Pfam" id="PF19316"/>
    </source>
</evidence>
<evidence type="ECO:0000256" key="2">
    <source>
        <dbReference type="SAM" id="Phobius"/>
    </source>
</evidence>
<evidence type="ECO:0000313" key="4">
    <source>
        <dbReference type="EMBL" id="KAJ7381996.1"/>
    </source>
</evidence>